<sequence length="205" mass="22760">MSTSLVIQTFVLSGALGFLSLEYLQNHDAVTKTLSGADKNVYRVALGVIDYLIYLVIYMLLSQISMPEMIRMITAIFITALLVAGYTWLYGKWAQHNMILSNGATRLDAREMALSNPYGKGDIQADLFDLSDRYIVSGLLRTVNLESASSKDITLMKLPDGFTANKDLNAAIKVSHLMYLDTSSGIQYYLTYFSEPEQVAAKDAK</sequence>
<protein>
    <submittedName>
        <fullName evidence="2">Uncharacterized protein</fullName>
    </submittedName>
</protein>
<keyword evidence="1" id="KW-0812">Transmembrane</keyword>
<feature type="transmembrane region" description="Helical" evidence="1">
    <location>
        <begin position="41"/>
        <end position="61"/>
    </location>
</feature>
<keyword evidence="1" id="KW-0472">Membrane</keyword>
<organism evidence="2 3">
    <name type="scientific">Lacticaseibacillus paracasei</name>
    <name type="common">Lactobacillus paracasei</name>
    <dbReference type="NCBI Taxonomy" id="1597"/>
    <lineage>
        <taxon>Bacteria</taxon>
        <taxon>Bacillati</taxon>
        <taxon>Bacillota</taxon>
        <taxon>Bacilli</taxon>
        <taxon>Lactobacillales</taxon>
        <taxon>Lactobacillaceae</taxon>
        <taxon>Lacticaseibacillus</taxon>
    </lineage>
</organism>
<gene>
    <name evidence="2" type="ORF">HCJ88_03565</name>
</gene>
<dbReference type="EMBL" id="CP050500">
    <property type="protein sequence ID" value="QOP54906.1"/>
    <property type="molecule type" value="Genomic_DNA"/>
</dbReference>
<evidence type="ECO:0000256" key="1">
    <source>
        <dbReference type="SAM" id="Phobius"/>
    </source>
</evidence>
<dbReference type="Proteomes" id="UP000593972">
    <property type="component" value="Chromosome"/>
</dbReference>
<keyword evidence="1" id="KW-1133">Transmembrane helix</keyword>
<dbReference type="RefSeq" id="WP_193137292.1">
    <property type="nucleotide sequence ID" value="NZ_CP045567.1"/>
</dbReference>
<name>A0ABD7BR70_LACPA</name>
<evidence type="ECO:0000313" key="3">
    <source>
        <dbReference type="Proteomes" id="UP000593972"/>
    </source>
</evidence>
<dbReference type="AlphaFoldDB" id="A0ABD7BR70"/>
<evidence type="ECO:0000313" key="2">
    <source>
        <dbReference type="EMBL" id="QOP54906.1"/>
    </source>
</evidence>
<proteinExistence type="predicted"/>
<feature type="transmembrane region" description="Helical" evidence="1">
    <location>
        <begin position="73"/>
        <end position="91"/>
    </location>
</feature>
<accession>A0ABD7BR70</accession>
<reference evidence="2 3" key="1">
    <citation type="submission" date="2020-03" db="EMBL/GenBank/DDBJ databases">
        <title>Complete genome sequence of Lactobacillus paracasei strain NFFJ04, isolated from animal feed.</title>
        <authorList>
            <person name="Jung J.Y."/>
        </authorList>
    </citation>
    <scope>NUCLEOTIDE SEQUENCE [LARGE SCALE GENOMIC DNA]</scope>
    <source>
        <strain evidence="2 3">NFFJ04</strain>
    </source>
</reference>